<dbReference type="SMART" id="SM00353">
    <property type="entry name" value="HLH"/>
    <property type="match status" value="1"/>
</dbReference>
<dbReference type="GO" id="GO:0046983">
    <property type="term" value="F:protein dimerization activity"/>
    <property type="evidence" value="ECO:0007669"/>
    <property type="project" value="InterPro"/>
</dbReference>
<dbReference type="InterPro" id="IPR036638">
    <property type="entry name" value="HLH_DNA-bd_sf"/>
</dbReference>
<reference evidence="5 6" key="1">
    <citation type="journal article" date="2018" name="Nat. Ecol. Evol.">
        <title>Pezizomycetes genomes reveal the molecular basis of ectomycorrhizal truffle lifestyle.</title>
        <authorList>
            <person name="Murat C."/>
            <person name="Payen T."/>
            <person name="Noel B."/>
            <person name="Kuo A."/>
            <person name="Morin E."/>
            <person name="Chen J."/>
            <person name="Kohler A."/>
            <person name="Krizsan K."/>
            <person name="Balestrini R."/>
            <person name="Da Silva C."/>
            <person name="Montanini B."/>
            <person name="Hainaut M."/>
            <person name="Levati E."/>
            <person name="Barry K.W."/>
            <person name="Belfiori B."/>
            <person name="Cichocki N."/>
            <person name="Clum A."/>
            <person name="Dockter R.B."/>
            <person name="Fauchery L."/>
            <person name="Guy J."/>
            <person name="Iotti M."/>
            <person name="Le Tacon F."/>
            <person name="Lindquist E.A."/>
            <person name="Lipzen A."/>
            <person name="Malagnac F."/>
            <person name="Mello A."/>
            <person name="Molinier V."/>
            <person name="Miyauchi S."/>
            <person name="Poulain J."/>
            <person name="Riccioni C."/>
            <person name="Rubini A."/>
            <person name="Sitrit Y."/>
            <person name="Splivallo R."/>
            <person name="Traeger S."/>
            <person name="Wang M."/>
            <person name="Zifcakova L."/>
            <person name="Wipf D."/>
            <person name="Zambonelli A."/>
            <person name="Paolocci F."/>
            <person name="Nowrousian M."/>
            <person name="Ottonello S."/>
            <person name="Baldrian P."/>
            <person name="Spatafora J.W."/>
            <person name="Henrissat B."/>
            <person name="Nagy L.G."/>
            <person name="Aury J.M."/>
            <person name="Wincker P."/>
            <person name="Grigoriev I.V."/>
            <person name="Bonfante P."/>
            <person name="Martin F.M."/>
        </authorList>
    </citation>
    <scope>NUCLEOTIDE SEQUENCE [LARGE SCALE GENOMIC DNA]</scope>
    <source>
        <strain evidence="5 6">RN42</strain>
    </source>
</reference>
<dbReference type="AlphaFoldDB" id="A0A3N4HKK2"/>
<name>A0A3N4HKK2_ASCIM</name>
<feature type="region of interest" description="Disordered" evidence="3">
    <location>
        <begin position="431"/>
        <end position="490"/>
    </location>
</feature>
<feature type="compositionally biased region" description="Low complexity" evidence="3">
    <location>
        <begin position="277"/>
        <end position="290"/>
    </location>
</feature>
<dbReference type="SUPFAM" id="SSF47459">
    <property type="entry name" value="HLH, helix-loop-helix DNA-binding domain"/>
    <property type="match status" value="1"/>
</dbReference>
<feature type="compositionally biased region" description="Basic and acidic residues" evidence="3">
    <location>
        <begin position="1"/>
        <end position="11"/>
    </location>
</feature>
<feature type="compositionally biased region" description="Polar residues" evidence="3">
    <location>
        <begin position="46"/>
        <end position="56"/>
    </location>
</feature>
<dbReference type="EMBL" id="ML119793">
    <property type="protein sequence ID" value="RPA74339.1"/>
    <property type="molecule type" value="Genomic_DNA"/>
</dbReference>
<dbReference type="STRING" id="1160509.A0A3N4HKK2"/>
<sequence>MAQPPWERKESVPTLPSLANITNPIKPQSRNGHSPPMHTSEPRDSGNWSLASTHSSYVGPHVTLPPIDGNPSRTLHPPHDSYNYQNGPGNGPYSGPPGPQSPTNGYANRSQTSLHQSITQESIHSPSASRRSSFDSRMNNLHLGSQVSLPSLVREPSLAKERGIYNRSPGGDSISRQSFASSTNGFGRPSPPAASSSIHSPITNGREHRPSLSSGRIAPPIAAGSRFAFPHPNAPSPTKGFPYAFPDPDIAPPETIPEESSRDSRYSSMDHGDRRVSTSSLPTSVSSIYSGHSGMNHSHLTVESGPPSAYPSPYSSHHHPTTSTVPYHSPHSSQQRLGPLRRPSMGHLTNDPSNLQSTPYSRTPELRISHKLAERKRRKEMKVLFDELRDLLPSDRGGKTSKWEILTKAIEHVREQQQAMSQLQRDFEPLKQQNHSLQQQLHQQQEQIEQMRHQLQQLSIQQNGNGGHQGHQQSHGHQSRESHSSNRMQY</sequence>
<evidence type="ECO:0000256" key="1">
    <source>
        <dbReference type="ARBA" id="ARBA00023125"/>
    </source>
</evidence>
<feature type="compositionally biased region" description="Low complexity" evidence="3">
    <location>
        <begin position="311"/>
        <end position="333"/>
    </location>
</feature>
<dbReference type="PANTHER" id="PTHR10328:SF15">
    <property type="entry name" value="BHLH TRANSCRIPTION FACTOR"/>
    <property type="match status" value="1"/>
</dbReference>
<dbReference type="GO" id="GO:0045944">
    <property type="term" value="P:positive regulation of transcription by RNA polymerase II"/>
    <property type="evidence" value="ECO:0007669"/>
    <property type="project" value="TreeGrafter"/>
</dbReference>
<dbReference type="InterPro" id="IPR011598">
    <property type="entry name" value="bHLH_dom"/>
</dbReference>
<feature type="compositionally biased region" description="Low complexity" evidence="3">
    <location>
        <begin position="122"/>
        <end position="137"/>
    </location>
</feature>
<dbReference type="Proteomes" id="UP000275078">
    <property type="component" value="Unassembled WGS sequence"/>
</dbReference>
<evidence type="ECO:0000313" key="5">
    <source>
        <dbReference type="EMBL" id="RPA74339.1"/>
    </source>
</evidence>
<organism evidence="5 6">
    <name type="scientific">Ascobolus immersus RN42</name>
    <dbReference type="NCBI Taxonomy" id="1160509"/>
    <lineage>
        <taxon>Eukaryota</taxon>
        <taxon>Fungi</taxon>
        <taxon>Dikarya</taxon>
        <taxon>Ascomycota</taxon>
        <taxon>Pezizomycotina</taxon>
        <taxon>Pezizomycetes</taxon>
        <taxon>Pezizales</taxon>
        <taxon>Ascobolaceae</taxon>
        <taxon>Ascobolus</taxon>
    </lineage>
</organism>
<keyword evidence="2" id="KW-0539">Nucleus</keyword>
<gene>
    <name evidence="5" type="ORF">BJ508DRAFT_36129</name>
</gene>
<evidence type="ECO:0000256" key="3">
    <source>
        <dbReference type="SAM" id="MobiDB-lite"/>
    </source>
</evidence>
<keyword evidence="6" id="KW-1185">Reference proteome</keyword>
<dbReference type="GO" id="GO:0090575">
    <property type="term" value="C:RNA polymerase II transcription regulator complex"/>
    <property type="evidence" value="ECO:0007669"/>
    <property type="project" value="TreeGrafter"/>
</dbReference>
<evidence type="ECO:0000259" key="4">
    <source>
        <dbReference type="PROSITE" id="PS50888"/>
    </source>
</evidence>
<feature type="compositionally biased region" description="Low complexity" evidence="3">
    <location>
        <begin position="81"/>
        <end position="93"/>
    </location>
</feature>
<feature type="compositionally biased region" description="Low complexity" evidence="3">
    <location>
        <begin position="193"/>
        <end position="202"/>
    </location>
</feature>
<dbReference type="PROSITE" id="PS50888">
    <property type="entry name" value="BHLH"/>
    <property type="match status" value="1"/>
</dbReference>
<dbReference type="PANTHER" id="PTHR10328">
    <property type="entry name" value="PROTEIN MAX MYC-ASSOCIATED FACTOR X"/>
    <property type="match status" value="1"/>
</dbReference>
<accession>A0A3N4HKK2</accession>
<feature type="compositionally biased region" description="Polar residues" evidence="3">
    <location>
        <begin position="103"/>
        <end position="121"/>
    </location>
</feature>
<feature type="region of interest" description="Disordered" evidence="3">
    <location>
        <begin position="1"/>
        <end position="362"/>
    </location>
</feature>
<feature type="compositionally biased region" description="Polar residues" evidence="3">
    <location>
        <begin position="174"/>
        <end position="185"/>
    </location>
</feature>
<protein>
    <submittedName>
        <fullName evidence="5">HLH-domain-containing protein</fullName>
    </submittedName>
</protein>
<evidence type="ECO:0000256" key="2">
    <source>
        <dbReference type="ARBA" id="ARBA00023242"/>
    </source>
</evidence>
<feature type="compositionally biased region" description="Polar residues" evidence="3">
    <location>
        <begin position="17"/>
        <end position="32"/>
    </location>
</feature>
<dbReference type="GO" id="GO:0003700">
    <property type="term" value="F:DNA-binding transcription factor activity"/>
    <property type="evidence" value="ECO:0007669"/>
    <property type="project" value="TreeGrafter"/>
</dbReference>
<proteinExistence type="predicted"/>
<evidence type="ECO:0000313" key="6">
    <source>
        <dbReference type="Proteomes" id="UP000275078"/>
    </source>
</evidence>
<dbReference type="Gene3D" id="4.10.280.10">
    <property type="entry name" value="Helix-loop-helix DNA-binding domain"/>
    <property type="match status" value="1"/>
</dbReference>
<keyword evidence="1" id="KW-0238">DNA-binding</keyword>
<dbReference type="GO" id="GO:0003677">
    <property type="term" value="F:DNA binding"/>
    <property type="evidence" value="ECO:0007669"/>
    <property type="project" value="UniProtKB-KW"/>
</dbReference>
<feature type="compositionally biased region" description="Basic and acidic residues" evidence="3">
    <location>
        <begin position="259"/>
        <end position="276"/>
    </location>
</feature>
<dbReference type="Pfam" id="PF00010">
    <property type="entry name" value="HLH"/>
    <property type="match status" value="1"/>
</dbReference>
<feature type="compositionally biased region" description="Low complexity" evidence="3">
    <location>
        <begin position="431"/>
        <end position="463"/>
    </location>
</feature>
<feature type="compositionally biased region" description="Polar residues" evidence="3">
    <location>
        <begin position="350"/>
        <end position="361"/>
    </location>
</feature>
<dbReference type="OrthoDB" id="8964853at2759"/>
<feature type="compositionally biased region" description="Polar residues" evidence="3">
    <location>
        <begin position="138"/>
        <end position="149"/>
    </location>
</feature>
<feature type="domain" description="BHLH" evidence="4">
    <location>
        <begin position="365"/>
        <end position="416"/>
    </location>
</feature>